<evidence type="ECO:0000313" key="4">
    <source>
        <dbReference type="Proteomes" id="UP000623467"/>
    </source>
</evidence>
<reference evidence="3" key="1">
    <citation type="submission" date="2020-05" db="EMBL/GenBank/DDBJ databases">
        <title>Mycena genomes resolve the evolution of fungal bioluminescence.</title>
        <authorList>
            <person name="Tsai I.J."/>
        </authorList>
    </citation>
    <scope>NUCLEOTIDE SEQUENCE</scope>
    <source>
        <strain evidence="3">160909Yilan</strain>
    </source>
</reference>
<feature type="chain" id="PRO_5034036419" description="DUF7729 domain-containing protein" evidence="1">
    <location>
        <begin position="19"/>
        <end position="266"/>
    </location>
</feature>
<keyword evidence="4" id="KW-1185">Reference proteome</keyword>
<name>A0A8H6ZF38_9AGAR</name>
<dbReference type="Pfam" id="PF24855">
    <property type="entry name" value="DUF7729"/>
    <property type="match status" value="1"/>
</dbReference>
<comment type="caution">
    <text evidence="3">The sequence shown here is derived from an EMBL/GenBank/DDBJ whole genome shotgun (WGS) entry which is preliminary data.</text>
</comment>
<evidence type="ECO:0000313" key="3">
    <source>
        <dbReference type="EMBL" id="KAF7376252.1"/>
    </source>
</evidence>
<organism evidence="3 4">
    <name type="scientific">Mycena sanguinolenta</name>
    <dbReference type="NCBI Taxonomy" id="230812"/>
    <lineage>
        <taxon>Eukaryota</taxon>
        <taxon>Fungi</taxon>
        <taxon>Dikarya</taxon>
        <taxon>Basidiomycota</taxon>
        <taxon>Agaricomycotina</taxon>
        <taxon>Agaricomycetes</taxon>
        <taxon>Agaricomycetidae</taxon>
        <taxon>Agaricales</taxon>
        <taxon>Marasmiineae</taxon>
        <taxon>Mycenaceae</taxon>
        <taxon>Mycena</taxon>
    </lineage>
</organism>
<dbReference type="OrthoDB" id="2536450at2759"/>
<feature type="domain" description="DUF7729" evidence="2">
    <location>
        <begin position="24"/>
        <end position="217"/>
    </location>
</feature>
<evidence type="ECO:0000256" key="1">
    <source>
        <dbReference type="SAM" id="SignalP"/>
    </source>
</evidence>
<sequence length="266" mass="27256">MKTSTLFTLAAATGLASAQSFSLSTDCTNSLKGILASPDAACLNPSSLLSFFVGSAQSVPDTVNNWLTGLCSTGFCSNDTLAAVVANVTTGCASDFGIDGASGVGDTITQIVQEVYPTARSIMCLQDDTSNQLCVTETLNNLQDIVGKLSFSDLNLSTAFGDFSKILVGAKNLACTGCTKAAFRLASQLSLVSQFPDAQQQTADQIDAICGANFIESSSSDSSDNVTQTAVDAAFTAAKTNSAISLTTGKAAAALMLFFSAFTLLG</sequence>
<dbReference type="PANTHER" id="PTHR34862">
    <property type="entry name" value="SPARK DOMAIN-CONTAINING PROTEIN"/>
    <property type="match status" value="1"/>
</dbReference>
<proteinExistence type="predicted"/>
<dbReference type="AlphaFoldDB" id="A0A8H6ZF38"/>
<gene>
    <name evidence="3" type="ORF">MSAN_00040500</name>
</gene>
<keyword evidence="1" id="KW-0732">Signal</keyword>
<accession>A0A8H6ZF38</accession>
<feature type="signal peptide" evidence="1">
    <location>
        <begin position="1"/>
        <end position="18"/>
    </location>
</feature>
<dbReference type="EMBL" id="JACAZH010000001">
    <property type="protein sequence ID" value="KAF7376252.1"/>
    <property type="molecule type" value="Genomic_DNA"/>
</dbReference>
<dbReference type="InterPro" id="IPR056146">
    <property type="entry name" value="DUF7729"/>
</dbReference>
<dbReference type="PANTHER" id="PTHR34862:SF1">
    <property type="entry name" value="SPARK DOMAIN-CONTAINING PROTEIN"/>
    <property type="match status" value="1"/>
</dbReference>
<dbReference type="Proteomes" id="UP000623467">
    <property type="component" value="Unassembled WGS sequence"/>
</dbReference>
<evidence type="ECO:0000259" key="2">
    <source>
        <dbReference type="Pfam" id="PF24855"/>
    </source>
</evidence>
<protein>
    <recommendedName>
        <fullName evidence="2">DUF7729 domain-containing protein</fullName>
    </recommendedName>
</protein>